<gene>
    <name evidence="3" type="ORF">FBZ90_10656</name>
</gene>
<reference evidence="3 4" key="1">
    <citation type="submission" date="2019-06" db="EMBL/GenBank/DDBJ databases">
        <title>Genomic Encyclopedia of Type Strains, Phase IV (KMG-V): Genome sequencing to study the core and pangenomes of soil and plant-associated prokaryotes.</title>
        <authorList>
            <person name="Whitman W."/>
        </authorList>
    </citation>
    <scope>NUCLEOTIDE SEQUENCE [LARGE SCALE GENOMIC DNA]</scope>
    <source>
        <strain evidence="3 4">BR 11622</strain>
    </source>
</reference>
<protein>
    <recommendedName>
        <fullName evidence="5">SH3 domain-containing protein</fullName>
    </recommendedName>
</protein>
<keyword evidence="2" id="KW-0732">Signal</keyword>
<feature type="compositionally biased region" description="Low complexity" evidence="1">
    <location>
        <begin position="60"/>
        <end position="72"/>
    </location>
</feature>
<feature type="region of interest" description="Disordered" evidence="1">
    <location>
        <begin position="25"/>
        <end position="72"/>
    </location>
</feature>
<evidence type="ECO:0000256" key="2">
    <source>
        <dbReference type="SAM" id="SignalP"/>
    </source>
</evidence>
<dbReference type="AlphaFoldDB" id="A0A560HAD7"/>
<dbReference type="Proteomes" id="UP000315751">
    <property type="component" value="Unassembled WGS sequence"/>
</dbReference>
<dbReference type="EMBL" id="VITR01000006">
    <property type="protein sequence ID" value="TWB42460.1"/>
    <property type="molecule type" value="Genomic_DNA"/>
</dbReference>
<feature type="signal peptide" evidence="2">
    <location>
        <begin position="1"/>
        <end position="22"/>
    </location>
</feature>
<accession>A0A560HAD7</accession>
<proteinExistence type="predicted"/>
<comment type="caution">
    <text evidence="3">The sequence shown here is derived from an EMBL/GenBank/DDBJ whole genome shotgun (WGS) entry which is preliminary data.</text>
</comment>
<keyword evidence="4" id="KW-1185">Reference proteome</keyword>
<name>A0A560HAD7_9PROT</name>
<sequence length="192" mass="19654">MRMHLLAATLLATGLIGGTALAQTGAPAANDPNDTTMAPPEANAPPPAPMGDEGAIGPATTTSTSSYSTETRTYIIRPRGMISTGTGKVNTAMKPGDTVPKPVCLEGTEPRVWTAPVVFGMPQGKGRLEGIDTWVESQGGQWIIKSSMRAGEGDAPVSDQGQGGWVQVSTMCATPGIPDSERASGGMQGAMN</sequence>
<organism evidence="3 4">
    <name type="scientific">Nitrospirillum amazonense</name>
    <dbReference type="NCBI Taxonomy" id="28077"/>
    <lineage>
        <taxon>Bacteria</taxon>
        <taxon>Pseudomonadati</taxon>
        <taxon>Pseudomonadota</taxon>
        <taxon>Alphaproteobacteria</taxon>
        <taxon>Rhodospirillales</taxon>
        <taxon>Azospirillaceae</taxon>
        <taxon>Nitrospirillum</taxon>
    </lineage>
</organism>
<evidence type="ECO:0000313" key="3">
    <source>
        <dbReference type="EMBL" id="TWB42460.1"/>
    </source>
</evidence>
<evidence type="ECO:0000256" key="1">
    <source>
        <dbReference type="SAM" id="MobiDB-lite"/>
    </source>
</evidence>
<evidence type="ECO:0000313" key="4">
    <source>
        <dbReference type="Proteomes" id="UP000315751"/>
    </source>
</evidence>
<feature type="chain" id="PRO_5021750680" description="SH3 domain-containing protein" evidence="2">
    <location>
        <begin position="23"/>
        <end position="192"/>
    </location>
</feature>
<dbReference type="RefSeq" id="WP_145732102.1">
    <property type="nucleotide sequence ID" value="NZ_VITR01000006.1"/>
</dbReference>
<dbReference type="OrthoDB" id="7358757at2"/>
<evidence type="ECO:0008006" key="5">
    <source>
        <dbReference type="Google" id="ProtNLM"/>
    </source>
</evidence>